<dbReference type="PANTHER" id="PTHR31138:SF1">
    <property type="entry name" value="PDZ DOMAIN-CONTAINING PROTEIN"/>
    <property type="match status" value="1"/>
</dbReference>
<proteinExistence type="predicted"/>
<dbReference type="CDD" id="cd00198">
    <property type="entry name" value="vWFA"/>
    <property type="match status" value="1"/>
</dbReference>
<dbReference type="Pfam" id="PF00092">
    <property type="entry name" value="VWA"/>
    <property type="match status" value="1"/>
</dbReference>
<dbReference type="STRING" id="5288.A0A5C5FRQ9"/>
<accession>A0A5C5FRQ9</accession>
<comment type="caution">
    <text evidence="2">The sequence shown here is derived from an EMBL/GenBank/DDBJ whole genome shotgun (WGS) entry which is preliminary data.</text>
</comment>
<dbReference type="Proteomes" id="UP000311382">
    <property type="component" value="Unassembled WGS sequence"/>
</dbReference>
<dbReference type="InterPro" id="IPR045967">
    <property type="entry name" value="HAM1-like_N"/>
</dbReference>
<dbReference type="PROSITE" id="PS50234">
    <property type="entry name" value="VWFA"/>
    <property type="match status" value="1"/>
</dbReference>
<feature type="domain" description="VWFA" evidence="1">
    <location>
        <begin position="42"/>
        <end position="255"/>
    </location>
</feature>
<sequence>MNDDMLDALGGIATVPFGAGGGSFSPGQQPAYVAQPPQSQLDLVFILDCTGSMGSYIASATKNIELICENIVHSGSLPSADCLRIGLIAYRDYPPQDNSYITKSFPFTSSVPKMQEQLKSLYASGGGDGPEGVTAGIKAAMELDWRPAAAKMCVLIADAPCHGIGEYGDGFPQGGPDGEDPLILARQMAAAGIPLFVVACEPALSGYQFGLDWFRALTVITSALLVPLTTASLLSHVIVGSALEHLEMERLIHEVGQAVAERIHAGLQTVDDVAKELHERLLLRGEETKQLKFESIHRETEETRHNVDTFVNAPDLQSAKPLLRKVRGSRFTEKYLASRYNSSFMRGGPSSDILYPALPPRPGTAAAAAAAKGSTPGSPPRKVISEFKPFAAGAGLSVADAPMGLFGGEAAPADQNAPTEEVKEEEDEVERLAQSVELRFAGISLEQAKRITIATLIPPIHQPAMTDALSRVPLLGNDNVEQADLTITALANAYGALQAGKMPTSDQLVQGIRKVLSSSLLQPDIAGMAARKVGGGKLSKRGRNLVVAERRVLESIARLVLEKNGDDTLQQFIWEARHADLENVDVDADVHVELPHVPVPSAGEVKDAGKSLHELASLLLTSSELRNLIADSLNLFRDLFADALDEAAQAQIKTMRASKKAARRIRPSDEQRDQHKTGLEADHWEDVLGNAQDVRKSIRRGYEDKRDDMLRHGVKKGRALKEYVEDKLPTDTKDAVIERWRAIVDEIQSKDEYHDAVNTLSGLARKYFNLAKGELERAAESSTAKLKNVDADVNDEAKDAISLFRHLVEQFTGPVDGALSAADQLHKDVKGDDRIQAIWDDFEQLFDRALNDPGYITSNKASRKFEAIYDRAREVVESNADWKRDANAFVGEMQKLLDHAANDRALIAVGDAFEDLGDAVAEFGKTGYNLIGVDGGDLWKDVSTVFLPRILGTLKQIPLPRVEFSSEDFDLVVDNISFQAASFIPDAAHFKSNVEFHTKKGYAAYASEFSTKTTLAFAGLRLQATDISYYVHKKTGWIGVEDAGLLDIFIGSADDDKAQDGLDVTLVLSNAQDSDRESFFKLDKVDVHLENFDINIRQSSNPIRSWLAKNALRGYIELKVKEVIEEQVSAAFKALDKQLYLLHYKSLGAAGAAPNPLAYFKGLLNTGSSGTPFYGEVTESGIRKVGPRGEWVLQIGIEDELIPGARTRLGRRGEDIVGRKRSTEALLEEGRQEVIGAVTDAAGTDSLEGAYDETVNNLDEAVDSERRKALKVAKRRAREEARREGWKSDAFTL</sequence>
<evidence type="ECO:0000313" key="2">
    <source>
        <dbReference type="EMBL" id="TNY18912.1"/>
    </source>
</evidence>
<dbReference type="InterPro" id="IPR036465">
    <property type="entry name" value="vWFA_dom_sf"/>
</dbReference>
<dbReference type="Pfam" id="PF19343">
    <property type="entry name" value="HAM1_N"/>
    <property type="match status" value="1"/>
</dbReference>
<dbReference type="OrthoDB" id="5407957at2759"/>
<evidence type="ECO:0000313" key="3">
    <source>
        <dbReference type="Proteomes" id="UP000311382"/>
    </source>
</evidence>
<protein>
    <recommendedName>
        <fullName evidence="1">VWFA domain-containing protein</fullName>
    </recommendedName>
</protein>
<dbReference type="Gene3D" id="3.15.10.10">
    <property type="entry name" value="Bactericidal permeability-increasing protein, domain 1"/>
    <property type="match status" value="1"/>
</dbReference>
<name>A0A5C5FRQ9_9BASI</name>
<organism evidence="2 3">
    <name type="scientific">Rhodotorula diobovata</name>
    <dbReference type="NCBI Taxonomy" id="5288"/>
    <lineage>
        <taxon>Eukaryota</taxon>
        <taxon>Fungi</taxon>
        <taxon>Dikarya</taxon>
        <taxon>Basidiomycota</taxon>
        <taxon>Pucciniomycotina</taxon>
        <taxon>Microbotryomycetes</taxon>
        <taxon>Sporidiobolales</taxon>
        <taxon>Sporidiobolaceae</taxon>
        <taxon>Rhodotorula</taxon>
    </lineage>
</organism>
<gene>
    <name evidence="2" type="ORF">DMC30DRAFT_418394</name>
</gene>
<reference evidence="2 3" key="1">
    <citation type="submission" date="2019-03" db="EMBL/GenBank/DDBJ databases">
        <title>Rhodosporidium diobovatum UCD-FST 08-225 genome sequencing, assembly, and annotation.</title>
        <authorList>
            <person name="Fakankun I.U."/>
            <person name="Fristensky B."/>
            <person name="Levin D.B."/>
        </authorList>
    </citation>
    <scope>NUCLEOTIDE SEQUENCE [LARGE SCALE GENOMIC DNA]</scope>
    <source>
        <strain evidence="2 3">UCD-FST 08-225</strain>
    </source>
</reference>
<dbReference type="Gene3D" id="3.40.50.410">
    <property type="entry name" value="von Willebrand factor, type A domain"/>
    <property type="match status" value="1"/>
</dbReference>
<dbReference type="EMBL" id="SOZI01000116">
    <property type="protein sequence ID" value="TNY18912.1"/>
    <property type="molecule type" value="Genomic_DNA"/>
</dbReference>
<evidence type="ECO:0000259" key="1">
    <source>
        <dbReference type="PROSITE" id="PS50234"/>
    </source>
</evidence>
<dbReference type="InterPro" id="IPR002035">
    <property type="entry name" value="VWF_A"/>
</dbReference>
<dbReference type="PANTHER" id="PTHR31138">
    <property type="entry name" value="CHROMOSOME 19, WHOLE GENOME SHOTGUN SEQUENCE"/>
    <property type="match status" value="1"/>
</dbReference>
<keyword evidence="3" id="KW-1185">Reference proteome</keyword>
<dbReference type="SUPFAM" id="SSF53300">
    <property type="entry name" value="vWA-like"/>
    <property type="match status" value="1"/>
</dbReference>